<dbReference type="PROSITE" id="PS50089">
    <property type="entry name" value="ZF_RING_2"/>
    <property type="match status" value="1"/>
</dbReference>
<evidence type="ECO:0000256" key="3">
    <source>
        <dbReference type="ARBA" id="ARBA00022833"/>
    </source>
</evidence>
<dbReference type="InterPro" id="IPR001841">
    <property type="entry name" value="Znf_RING"/>
</dbReference>
<reference evidence="9 10" key="1">
    <citation type="submission" date="2025-04" db="UniProtKB">
        <authorList>
            <consortium name="RefSeq"/>
        </authorList>
    </citation>
    <scope>IDENTIFICATION</scope>
</reference>
<dbReference type="InterPro" id="IPR047153">
    <property type="entry name" value="TRIM45/56/19-like"/>
</dbReference>
<dbReference type="Pfam" id="PF13445">
    <property type="entry name" value="zf-RING_UBOX"/>
    <property type="match status" value="1"/>
</dbReference>
<dbReference type="SUPFAM" id="SSF57845">
    <property type="entry name" value="B-box zinc-binding domain"/>
    <property type="match status" value="1"/>
</dbReference>
<evidence type="ECO:0000256" key="4">
    <source>
        <dbReference type="PROSITE-ProRule" id="PRU00024"/>
    </source>
</evidence>
<dbReference type="SUPFAM" id="SSF57850">
    <property type="entry name" value="RING/U-box"/>
    <property type="match status" value="1"/>
</dbReference>
<dbReference type="PANTHER" id="PTHR25462:SF299">
    <property type="entry name" value="E3 UBIQUITIN-PROTEIN LIGASE TRIM56"/>
    <property type="match status" value="1"/>
</dbReference>
<evidence type="ECO:0000256" key="1">
    <source>
        <dbReference type="ARBA" id="ARBA00022723"/>
    </source>
</evidence>
<dbReference type="InterPro" id="IPR017907">
    <property type="entry name" value="Znf_RING_CS"/>
</dbReference>
<evidence type="ECO:0000256" key="2">
    <source>
        <dbReference type="ARBA" id="ARBA00022771"/>
    </source>
</evidence>
<dbReference type="OrthoDB" id="264520at2759"/>
<dbReference type="Gene3D" id="3.30.40.10">
    <property type="entry name" value="Zinc/RING finger domain, C3HC4 (zinc finger)"/>
    <property type="match status" value="1"/>
</dbReference>
<feature type="transmembrane region" description="Helical" evidence="5">
    <location>
        <begin position="413"/>
        <end position="430"/>
    </location>
</feature>
<keyword evidence="8" id="KW-1185">Reference proteome</keyword>
<dbReference type="GeneID" id="106063290"/>
<dbReference type="SMART" id="SM00184">
    <property type="entry name" value="RING"/>
    <property type="match status" value="1"/>
</dbReference>
<protein>
    <submittedName>
        <fullName evidence="9 10">Tripartite motif-containing protein 45-like isoform X1</fullName>
    </submittedName>
</protein>
<dbReference type="InterPro" id="IPR000315">
    <property type="entry name" value="Znf_B-box"/>
</dbReference>
<dbReference type="GO" id="GO:0045087">
    <property type="term" value="P:innate immune response"/>
    <property type="evidence" value="ECO:0007669"/>
    <property type="project" value="TreeGrafter"/>
</dbReference>
<accession>A0A9W2ZGH5</accession>
<dbReference type="InterPro" id="IPR013083">
    <property type="entry name" value="Znf_RING/FYVE/PHD"/>
</dbReference>
<dbReference type="PROSITE" id="PS50119">
    <property type="entry name" value="ZF_BBOX"/>
    <property type="match status" value="1"/>
</dbReference>
<dbReference type="GO" id="GO:0061630">
    <property type="term" value="F:ubiquitin protein ligase activity"/>
    <property type="evidence" value="ECO:0007669"/>
    <property type="project" value="TreeGrafter"/>
</dbReference>
<dbReference type="GO" id="GO:0008270">
    <property type="term" value="F:zinc ion binding"/>
    <property type="evidence" value="ECO:0007669"/>
    <property type="project" value="UniProtKB-KW"/>
</dbReference>
<dbReference type="Gene3D" id="3.30.160.60">
    <property type="entry name" value="Classic Zinc Finger"/>
    <property type="match status" value="1"/>
</dbReference>
<name>A0A9W2ZGH5_BIOGL</name>
<keyword evidence="5" id="KW-1133">Transmembrane helix</keyword>
<dbReference type="RefSeq" id="XP_055874054.1">
    <property type="nucleotide sequence ID" value="XM_056018079.1"/>
</dbReference>
<organism evidence="8 10">
    <name type="scientific">Biomphalaria glabrata</name>
    <name type="common">Bloodfluke planorb</name>
    <name type="synonym">Freshwater snail</name>
    <dbReference type="NCBI Taxonomy" id="6526"/>
    <lineage>
        <taxon>Eukaryota</taxon>
        <taxon>Metazoa</taxon>
        <taxon>Spiralia</taxon>
        <taxon>Lophotrochozoa</taxon>
        <taxon>Mollusca</taxon>
        <taxon>Gastropoda</taxon>
        <taxon>Heterobranchia</taxon>
        <taxon>Euthyneura</taxon>
        <taxon>Panpulmonata</taxon>
        <taxon>Hygrophila</taxon>
        <taxon>Lymnaeoidea</taxon>
        <taxon>Planorbidae</taxon>
        <taxon>Biomphalaria</taxon>
    </lineage>
</organism>
<dbReference type="Proteomes" id="UP001165740">
    <property type="component" value="Chromosome 1"/>
</dbReference>
<feature type="transmembrane region" description="Helical" evidence="5">
    <location>
        <begin position="436"/>
        <end position="457"/>
    </location>
</feature>
<dbReference type="OMA" id="HEHRLFK"/>
<keyword evidence="5" id="KW-0812">Transmembrane</keyword>
<evidence type="ECO:0000259" key="7">
    <source>
        <dbReference type="PROSITE" id="PS50119"/>
    </source>
</evidence>
<sequence>MSARQNGGSGRHIKINMDNEKIERLRERMLQCAVCMDEYRDPRILPCHHTLCFDCVFNVVNSSSASGRLFKCPQCRSDVFVPPGGIGDLPINFYITSLQDELGAKGYTAPCFICDRDWLAAQFRCMDCDIDICRFCIHAHRLKTHRDIPKIIRIETSPSNTQQASIIMCDDHADELMQMFCTKCSKSICITCSVSTHKHHTIIPLNTKLKESKSFLQMQVDTLTLEKRKAVKTAECLKTAKNEALITFNRSRLALDAVHNKACEMIRKKRFEIEMELRDSKDKQVKCIDKALNDFTVYTKEIDRGLAFLLDLLDEDMCLEVLDSYKEFSHQLDAVRRDVTSNHVRVDQSKFSPKRTSRIFDFNFGVFRSLYHFGNLGYLYTREFCLSVHPKTLELSKHHQGLSYIISSRPVRYFIQFMLSFLFWQFIFFLCDFTGIFNLVAGVILAISTFSWEFVYVHLQHIQNLFKICSSYFLNSVTTS</sequence>
<keyword evidence="3" id="KW-0862">Zinc</keyword>
<feature type="domain" description="B box-type" evidence="7">
    <location>
        <begin position="164"/>
        <end position="205"/>
    </location>
</feature>
<dbReference type="GO" id="GO:0005654">
    <property type="term" value="C:nucleoplasm"/>
    <property type="evidence" value="ECO:0007669"/>
    <property type="project" value="TreeGrafter"/>
</dbReference>
<evidence type="ECO:0000259" key="6">
    <source>
        <dbReference type="PROSITE" id="PS50089"/>
    </source>
</evidence>
<feature type="domain" description="RING-type" evidence="6">
    <location>
        <begin position="32"/>
        <end position="76"/>
    </location>
</feature>
<dbReference type="PANTHER" id="PTHR25462">
    <property type="entry name" value="BONUS, ISOFORM C-RELATED"/>
    <property type="match status" value="1"/>
</dbReference>
<keyword evidence="5" id="KW-0472">Membrane</keyword>
<evidence type="ECO:0000313" key="10">
    <source>
        <dbReference type="RefSeq" id="XP_055874054.1"/>
    </source>
</evidence>
<dbReference type="GO" id="GO:0060340">
    <property type="term" value="P:positive regulation of type I interferon-mediated signaling pathway"/>
    <property type="evidence" value="ECO:0007669"/>
    <property type="project" value="TreeGrafter"/>
</dbReference>
<keyword evidence="1" id="KW-0479">Metal-binding</keyword>
<evidence type="ECO:0000313" key="9">
    <source>
        <dbReference type="RefSeq" id="XP_055874053.1"/>
    </source>
</evidence>
<keyword evidence="2 4" id="KW-0863">Zinc-finger</keyword>
<dbReference type="InterPro" id="IPR027370">
    <property type="entry name" value="Znf-RING_euk"/>
</dbReference>
<dbReference type="Pfam" id="PF00643">
    <property type="entry name" value="zf-B_box"/>
    <property type="match status" value="1"/>
</dbReference>
<dbReference type="PROSITE" id="PS00518">
    <property type="entry name" value="ZF_RING_1"/>
    <property type="match status" value="1"/>
</dbReference>
<evidence type="ECO:0000313" key="8">
    <source>
        <dbReference type="Proteomes" id="UP001165740"/>
    </source>
</evidence>
<proteinExistence type="predicted"/>
<evidence type="ECO:0000256" key="5">
    <source>
        <dbReference type="SAM" id="Phobius"/>
    </source>
</evidence>
<dbReference type="AlphaFoldDB" id="A0A9W2ZGH5"/>
<dbReference type="SMART" id="SM00336">
    <property type="entry name" value="BBOX"/>
    <property type="match status" value="1"/>
</dbReference>
<gene>
    <name evidence="9 10" type="primary">LOC106063290</name>
</gene>
<dbReference type="RefSeq" id="XP_055874053.1">
    <property type="nucleotide sequence ID" value="XM_056018078.1"/>
</dbReference>